<sequence>MLSLRDVVGHEQVVKSLQSALANNFVNHAYTFSGPTGLGKKSVGFAFARALLCRCNQGDACGECDDCNRSERGLHPDLHIISPEGNSIKIHQLRAVQESASITAYGMGRQVFLILQAEKMTLAAANCFLKTLEEPPAGVVFILITDEPAGMLPTVLSRCQQYRFSRLSREKVLRVLANKGSGAYYSVESAQVAAELSEGCPGRALAMLEDPNKRISRIELLMRIVRGRPGSAFLPVDKLTEREDLGEFINSVILIFRDVLIWQLTGSAELLINVDRHSDIIELAGTYVKPEVMDILITAEKSSDYLASNVNQRLVLDSLLFKITGQWDDDRG</sequence>
<gene>
    <name evidence="1" type="primary">dnaX_1</name>
    <name evidence="1" type="ORF">SPSYN_00595</name>
</gene>
<dbReference type="Pfam" id="PF13177">
    <property type="entry name" value="DNA_pol3_delta2"/>
    <property type="match status" value="1"/>
</dbReference>
<evidence type="ECO:0000313" key="1">
    <source>
        <dbReference type="EMBL" id="KAF1085866.1"/>
    </source>
</evidence>
<dbReference type="Gene3D" id="3.40.50.300">
    <property type="entry name" value="P-loop containing nucleotide triphosphate hydrolases"/>
    <property type="match status" value="1"/>
</dbReference>
<dbReference type="InterPro" id="IPR050238">
    <property type="entry name" value="DNA_Rep/Repair_Clamp_Loader"/>
</dbReference>
<dbReference type="PANTHER" id="PTHR11669:SF8">
    <property type="entry name" value="DNA POLYMERASE III SUBUNIT DELTA"/>
    <property type="match status" value="1"/>
</dbReference>
<dbReference type="EC" id="2.7.7.7" evidence="1"/>
<dbReference type="SUPFAM" id="SSF52540">
    <property type="entry name" value="P-loop containing nucleoside triphosphate hydrolases"/>
    <property type="match status" value="1"/>
</dbReference>
<dbReference type="GO" id="GO:0008408">
    <property type="term" value="F:3'-5' exonuclease activity"/>
    <property type="evidence" value="ECO:0007669"/>
    <property type="project" value="InterPro"/>
</dbReference>
<dbReference type="EMBL" id="LSRS01000002">
    <property type="protein sequence ID" value="KAF1085866.1"/>
    <property type="molecule type" value="Genomic_DNA"/>
</dbReference>
<accession>A0A9D2WS19</accession>
<organism evidence="1 2">
    <name type="scientific">Sporotomaculum syntrophicum</name>
    <dbReference type="NCBI Taxonomy" id="182264"/>
    <lineage>
        <taxon>Bacteria</taxon>
        <taxon>Bacillati</taxon>
        <taxon>Bacillota</taxon>
        <taxon>Clostridia</taxon>
        <taxon>Eubacteriales</taxon>
        <taxon>Desulfallaceae</taxon>
        <taxon>Sporotomaculum</taxon>
    </lineage>
</organism>
<dbReference type="OrthoDB" id="9810148at2"/>
<dbReference type="NCBIfam" id="TIGR00678">
    <property type="entry name" value="holB"/>
    <property type="match status" value="1"/>
</dbReference>
<name>A0A9D2WS19_9FIRM</name>
<dbReference type="PANTHER" id="PTHR11669">
    <property type="entry name" value="REPLICATION FACTOR C / DNA POLYMERASE III GAMMA-TAU SUBUNIT"/>
    <property type="match status" value="1"/>
</dbReference>
<dbReference type="InterPro" id="IPR027417">
    <property type="entry name" value="P-loop_NTPase"/>
</dbReference>
<comment type="caution">
    <text evidence="1">The sequence shown here is derived from an EMBL/GenBank/DDBJ whole genome shotgun (WGS) entry which is preliminary data.</text>
</comment>
<protein>
    <submittedName>
        <fullName evidence="1">DNA polymerase III subunit tau</fullName>
        <ecNumber evidence="1">2.7.7.7</ecNumber>
    </submittedName>
</protein>
<evidence type="ECO:0000313" key="2">
    <source>
        <dbReference type="Proteomes" id="UP000798488"/>
    </source>
</evidence>
<dbReference type="RefSeq" id="WP_161821029.1">
    <property type="nucleotide sequence ID" value="NZ_LSRS01000002.1"/>
</dbReference>
<keyword evidence="1" id="KW-0808">Transferase</keyword>
<dbReference type="GO" id="GO:0003887">
    <property type="term" value="F:DNA-directed DNA polymerase activity"/>
    <property type="evidence" value="ECO:0007669"/>
    <property type="project" value="UniProtKB-EC"/>
</dbReference>
<proteinExistence type="predicted"/>
<dbReference type="AlphaFoldDB" id="A0A9D2WS19"/>
<reference evidence="1" key="1">
    <citation type="submission" date="2016-02" db="EMBL/GenBank/DDBJ databases">
        <title>Draft Genome Sequence of Sporotomaculum syntrophicum Strain FB, a Syntrophic Benzoate Degrader.</title>
        <authorList>
            <person name="Nobu M.K."/>
            <person name="Narihiro T."/>
            <person name="Qiu Y.-L."/>
            <person name="Ohashi A."/>
            <person name="Liu W.-T."/>
            <person name="Yuji S."/>
        </authorList>
    </citation>
    <scope>NUCLEOTIDE SEQUENCE</scope>
    <source>
        <strain evidence="1">FB</strain>
    </source>
</reference>
<dbReference type="GO" id="GO:0006261">
    <property type="term" value="P:DNA-templated DNA replication"/>
    <property type="evidence" value="ECO:0007669"/>
    <property type="project" value="TreeGrafter"/>
</dbReference>
<keyword evidence="2" id="KW-1185">Reference proteome</keyword>
<dbReference type="Proteomes" id="UP000798488">
    <property type="component" value="Unassembled WGS sequence"/>
</dbReference>
<dbReference type="InterPro" id="IPR004622">
    <property type="entry name" value="DNA_pol_HolB"/>
</dbReference>
<keyword evidence="1" id="KW-0548">Nucleotidyltransferase</keyword>